<dbReference type="Gene3D" id="3.30.1330.30">
    <property type="match status" value="1"/>
</dbReference>
<dbReference type="EMBL" id="JAHESF010000036">
    <property type="protein sequence ID" value="MBT1700176.1"/>
    <property type="molecule type" value="Genomic_DNA"/>
</dbReference>
<evidence type="ECO:0000259" key="4">
    <source>
        <dbReference type="SMART" id="SM00967"/>
    </source>
</evidence>
<dbReference type="SUPFAM" id="SSF75217">
    <property type="entry name" value="alpha/beta knot"/>
    <property type="match status" value="1"/>
</dbReference>
<evidence type="ECO:0000256" key="3">
    <source>
        <dbReference type="ARBA" id="ARBA00022679"/>
    </source>
</evidence>
<sequence>MFVIEGKKEIGMALQAGYKIGNLFFCEELISRQELEALGTSDKLLVPVSKEVFDKIAVRENSGGVLAVAEQKTHRLEEVTLSANPLLLILESVEKPGNLGAILRTADASGVDAVIICDTQTDFYNPNVIRSSIGCIFTTRTASASSEDTIAWLRKRNISIYCTYLKASQPYHLIDFRKPAAIVMGTESTGLSDTWVRASDANIIIPMQGVIDSMNVSTAAAVVVFEARRQRGFK</sequence>
<reference evidence="5 6" key="1">
    <citation type="submission" date="2021-05" db="EMBL/GenBank/DDBJ databases">
        <title>A Polyphasic approach of four new species of the genus Ohtaekwangia: Ohtaekwangia histidinii sp. nov., Ohtaekwangia cretensis sp. nov., Ohtaekwangia indiensis sp. nov., Ohtaekwangia reichenbachii sp. nov. from diverse environment.</title>
        <authorList>
            <person name="Octaviana S."/>
        </authorList>
    </citation>
    <scope>NUCLEOTIDE SEQUENCE [LARGE SCALE GENOMIC DNA]</scope>
    <source>
        <strain evidence="5 6">PWU4</strain>
    </source>
</reference>
<dbReference type="GO" id="GO:0005737">
    <property type="term" value="C:cytoplasm"/>
    <property type="evidence" value="ECO:0007669"/>
    <property type="project" value="UniProtKB-ARBA"/>
</dbReference>
<feature type="domain" description="RNA 2-O ribose methyltransferase substrate binding" evidence="4">
    <location>
        <begin position="3"/>
        <end position="75"/>
    </location>
</feature>
<dbReference type="InterPro" id="IPR053888">
    <property type="entry name" value="MRM3-like_sub_bind"/>
</dbReference>
<evidence type="ECO:0000313" key="5">
    <source>
        <dbReference type="EMBL" id="MBT1700176.1"/>
    </source>
</evidence>
<dbReference type="InterPro" id="IPR001537">
    <property type="entry name" value="SpoU_MeTrfase"/>
</dbReference>
<keyword evidence="6" id="KW-1185">Reference proteome</keyword>
<proteinExistence type="inferred from homology"/>
<gene>
    <name evidence="5" type="ORF">KK083_25025</name>
</gene>
<dbReference type="CDD" id="cd18104">
    <property type="entry name" value="SpoU-like_RNA-MTase"/>
    <property type="match status" value="1"/>
</dbReference>
<evidence type="ECO:0000313" key="6">
    <source>
        <dbReference type="Proteomes" id="UP001319200"/>
    </source>
</evidence>
<dbReference type="PANTHER" id="PTHR43191">
    <property type="entry name" value="RRNA METHYLTRANSFERASE 3"/>
    <property type="match status" value="1"/>
</dbReference>
<accession>A0AAP2GLA3</accession>
<dbReference type="GO" id="GO:0032259">
    <property type="term" value="P:methylation"/>
    <property type="evidence" value="ECO:0007669"/>
    <property type="project" value="UniProtKB-KW"/>
</dbReference>
<organism evidence="5 6">
    <name type="scientific">Chryseosolibacter histidini</name>
    <dbReference type="NCBI Taxonomy" id="2782349"/>
    <lineage>
        <taxon>Bacteria</taxon>
        <taxon>Pseudomonadati</taxon>
        <taxon>Bacteroidota</taxon>
        <taxon>Cytophagia</taxon>
        <taxon>Cytophagales</taxon>
        <taxon>Chryseotaleaceae</taxon>
        <taxon>Chryseosolibacter</taxon>
    </lineage>
</organism>
<dbReference type="Gene3D" id="3.40.1280.10">
    <property type="match status" value="1"/>
</dbReference>
<dbReference type="GO" id="GO:0003723">
    <property type="term" value="F:RNA binding"/>
    <property type="evidence" value="ECO:0007669"/>
    <property type="project" value="InterPro"/>
</dbReference>
<dbReference type="InterPro" id="IPR029064">
    <property type="entry name" value="Ribosomal_eL30-like_sf"/>
</dbReference>
<comment type="similarity">
    <text evidence="1">Belongs to the class IV-like SAM-binding methyltransferase superfamily. RNA methyltransferase TrmH family.</text>
</comment>
<evidence type="ECO:0000256" key="2">
    <source>
        <dbReference type="ARBA" id="ARBA00022603"/>
    </source>
</evidence>
<dbReference type="InterPro" id="IPR013123">
    <property type="entry name" value="SpoU_subst-bd"/>
</dbReference>
<protein>
    <submittedName>
        <fullName evidence="5">RNA methyltransferase</fullName>
    </submittedName>
</protein>
<dbReference type="AlphaFoldDB" id="A0AAP2GLA3"/>
<dbReference type="InterPro" id="IPR029028">
    <property type="entry name" value="Alpha/beta_knot_MTases"/>
</dbReference>
<dbReference type="SUPFAM" id="SSF55315">
    <property type="entry name" value="L30e-like"/>
    <property type="match status" value="1"/>
</dbReference>
<evidence type="ECO:0000256" key="1">
    <source>
        <dbReference type="ARBA" id="ARBA00007228"/>
    </source>
</evidence>
<dbReference type="SMART" id="SM00967">
    <property type="entry name" value="SpoU_sub_bind"/>
    <property type="match status" value="1"/>
</dbReference>
<keyword evidence="2 5" id="KW-0489">Methyltransferase</keyword>
<dbReference type="GO" id="GO:0006396">
    <property type="term" value="P:RNA processing"/>
    <property type="evidence" value="ECO:0007669"/>
    <property type="project" value="InterPro"/>
</dbReference>
<name>A0AAP2GLA3_9BACT</name>
<dbReference type="PANTHER" id="PTHR43191:SF2">
    <property type="entry name" value="RRNA METHYLTRANSFERASE 3, MITOCHONDRIAL"/>
    <property type="match status" value="1"/>
</dbReference>
<dbReference type="Proteomes" id="UP001319200">
    <property type="component" value="Unassembled WGS sequence"/>
</dbReference>
<comment type="caution">
    <text evidence="5">The sequence shown here is derived from an EMBL/GenBank/DDBJ whole genome shotgun (WGS) entry which is preliminary data.</text>
</comment>
<keyword evidence="3" id="KW-0808">Transferase</keyword>
<dbReference type="InterPro" id="IPR051259">
    <property type="entry name" value="rRNA_Methyltransferase"/>
</dbReference>
<dbReference type="Pfam" id="PF22435">
    <property type="entry name" value="MRM3-like_sub_bind"/>
    <property type="match status" value="1"/>
</dbReference>
<dbReference type="GO" id="GO:0008173">
    <property type="term" value="F:RNA methyltransferase activity"/>
    <property type="evidence" value="ECO:0007669"/>
    <property type="project" value="InterPro"/>
</dbReference>
<dbReference type="Pfam" id="PF00588">
    <property type="entry name" value="SpoU_methylase"/>
    <property type="match status" value="1"/>
</dbReference>
<dbReference type="InterPro" id="IPR029026">
    <property type="entry name" value="tRNA_m1G_MTases_N"/>
</dbReference>